<comment type="caution">
    <text evidence="5">The sequence shown here is derived from an EMBL/GenBank/DDBJ whole genome shotgun (WGS) entry which is preliminary data.</text>
</comment>
<evidence type="ECO:0000313" key="6">
    <source>
        <dbReference type="Proteomes" id="UP000291613"/>
    </source>
</evidence>
<evidence type="ECO:0000256" key="1">
    <source>
        <dbReference type="ARBA" id="ARBA00005125"/>
    </source>
</evidence>
<proteinExistence type="inferred from homology"/>
<dbReference type="InterPro" id="IPR036291">
    <property type="entry name" value="NAD(P)-bd_dom_sf"/>
</dbReference>
<dbReference type="SUPFAM" id="SSF51735">
    <property type="entry name" value="NAD(P)-binding Rossmann-fold domains"/>
    <property type="match status" value="1"/>
</dbReference>
<comment type="similarity">
    <text evidence="2">Belongs to the NAD(P)-dependent epimerase/dehydratase family.</text>
</comment>
<evidence type="ECO:0000256" key="3">
    <source>
        <dbReference type="SAM" id="MobiDB-lite"/>
    </source>
</evidence>
<protein>
    <submittedName>
        <fullName evidence="5">SDR family NAD(P)-dependent oxidoreductase</fullName>
    </submittedName>
</protein>
<dbReference type="OrthoDB" id="9801056at2"/>
<dbReference type="Gene3D" id="3.40.50.720">
    <property type="entry name" value="NAD(P)-binding Rossmann-like Domain"/>
    <property type="match status" value="1"/>
</dbReference>
<organism evidence="5 6">
    <name type="scientific">Hansschlegelia quercus</name>
    <dbReference type="NCBI Taxonomy" id="2528245"/>
    <lineage>
        <taxon>Bacteria</taxon>
        <taxon>Pseudomonadati</taxon>
        <taxon>Pseudomonadota</taxon>
        <taxon>Alphaproteobacteria</taxon>
        <taxon>Hyphomicrobiales</taxon>
        <taxon>Methylopilaceae</taxon>
        <taxon>Hansschlegelia</taxon>
    </lineage>
</organism>
<accession>A0A4Q9GII4</accession>
<dbReference type="EMBL" id="SIUB01000006">
    <property type="protein sequence ID" value="TBN51773.1"/>
    <property type="molecule type" value="Genomic_DNA"/>
</dbReference>
<gene>
    <name evidence="5" type="ORF">EYR15_12755</name>
</gene>
<dbReference type="PANTHER" id="PTHR43000">
    <property type="entry name" value="DTDP-D-GLUCOSE 4,6-DEHYDRATASE-RELATED"/>
    <property type="match status" value="1"/>
</dbReference>
<dbReference type="Pfam" id="PF01370">
    <property type="entry name" value="Epimerase"/>
    <property type="match status" value="1"/>
</dbReference>
<evidence type="ECO:0000256" key="2">
    <source>
        <dbReference type="ARBA" id="ARBA00007637"/>
    </source>
</evidence>
<dbReference type="InterPro" id="IPR001509">
    <property type="entry name" value="Epimerase_deHydtase"/>
</dbReference>
<feature type="region of interest" description="Disordered" evidence="3">
    <location>
        <begin position="1"/>
        <end position="28"/>
    </location>
</feature>
<reference evidence="5 6" key="1">
    <citation type="submission" date="2019-02" db="EMBL/GenBank/DDBJ databases">
        <title>Hansschlegelia quercus sp. nov., a novel methylotrophic bacterium from buds of oak (Quercus robur L.).</title>
        <authorList>
            <person name="Agafonova N.V."/>
            <person name="Kaparullina E.N."/>
            <person name="Grouzdev D.S."/>
            <person name="Doronina N.V."/>
        </authorList>
    </citation>
    <scope>NUCLEOTIDE SEQUENCE [LARGE SCALE GENOMIC DNA]</scope>
    <source>
        <strain evidence="5 6">Dub</strain>
    </source>
</reference>
<name>A0A4Q9GII4_9HYPH</name>
<evidence type="ECO:0000259" key="4">
    <source>
        <dbReference type="Pfam" id="PF01370"/>
    </source>
</evidence>
<keyword evidence="6" id="KW-1185">Reference proteome</keyword>
<comment type="pathway">
    <text evidence="1">Bacterial outer membrane biogenesis; LPS O-antigen biosynthesis.</text>
</comment>
<dbReference type="AlphaFoldDB" id="A0A4Q9GII4"/>
<evidence type="ECO:0000313" key="5">
    <source>
        <dbReference type="EMBL" id="TBN51773.1"/>
    </source>
</evidence>
<feature type="domain" description="NAD-dependent epimerase/dehydratase" evidence="4">
    <location>
        <begin position="34"/>
        <end position="293"/>
    </location>
</feature>
<sequence>MGGAAGIPGSRRGRAPRAGNAGTGGVSDSATGCALVTGGAGFIGSNLADRLARDGMRVVVLDSLARPGVERNLAWLESRYGDRIERLVGDIRDRRVVAEAAREAQVVFHLAGQVAVTSSLEDPVEDFEVNLKGTLNILEIARDRRVPVIFASTNKVYGDLADIDLELVDEAYLPVDRTIRSSGIGEARPLDFHTPYGCSKGGADQYVLDYSRSFGVPTCVMRMSCIYGPRQMGTEDQGWVAHFLIRALKGETISIFGDGRQVRDVLFVGDAVEAYLSAWRNIEAVSGQAFNLGGGASNAVSLRRLVAHIEDLIGRRVDLEFHDWRAGDQRYFVADAAKARGALGLAAPVAWREGVAELANWLRSEGAAAPKPLEVASL</sequence>
<dbReference type="Proteomes" id="UP000291613">
    <property type="component" value="Unassembled WGS sequence"/>
</dbReference>